<reference evidence="2 3" key="1">
    <citation type="journal article" date="2020" name="Nat. Food">
        <title>A phased Vanilla planifolia genome enables genetic improvement of flavour and production.</title>
        <authorList>
            <person name="Hasing T."/>
            <person name="Tang H."/>
            <person name="Brym M."/>
            <person name="Khazi F."/>
            <person name="Huang T."/>
            <person name="Chambers A.H."/>
        </authorList>
    </citation>
    <scope>NUCLEOTIDE SEQUENCE [LARGE SCALE GENOMIC DNA]</scope>
    <source>
        <tissue evidence="2">Leaf</tissue>
    </source>
</reference>
<proteinExistence type="predicted"/>
<evidence type="ECO:0000313" key="2">
    <source>
        <dbReference type="EMBL" id="KAG0447939.1"/>
    </source>
</evidence>
<feature type="coiled-coil region" evidence="1">
    <location>
        <begin position="61"/>
        <end position="88"/>
    </location>
</feature>
<accession>A0A835U3A1</accession>
<dbReference type="EMBL" id="JADCNL010000404">
    <property type="protein sequence ID" value="KAG0447939.1"/>
    <property type="molecule type" value="Genomic_DNA"/>
</dbReference>
<keyword evidence="1" id="KW-0175">Coiled coil</keyword>
<comment type="caution">
    <text evidence="2">The sequence shown here is derived from an EMBL/GenBank/DDBJ whole genome shotgun (WGS) entry which is preliminary data.</text>
</comment>
<organism evidence="2 3">
    <name type="scientific">Vanilla planifolia</name>
    <name type="common">Vanilla</name>
    <dbReference type="NCBI Taxonomy" id="51239"/>
    <lineage>
        <taxon>Eukaryota</taxon>
        <taxon>Viridiplantae</taxon>
        <taxon>Streptophyta</taxon>
        <taxon>Embryophyta</taxon>
        <taxon>Tracheophyta</taxon>
        <taxon>Spermatophyta</taxon>
        <taxon>Magnoliopsida</taxon>
        <taxon>Liliopsida</taxon>
        <taxon>Asparagales</taxon>
        <taxon>Orchidaceae</taxon>
        <taxon>Vanilloideae</taxon>
        <taxon>Vanilleae</taxon>
        <taxon>Vanilla</taxon>
    </lineage>
</organism>
<dbReference type="AlphaFoldDB" id="A0A835U3A1"/>
<sequence>MGKFMDAIVVEDENTGKGASRELQMKESEISEKVSGLEKKIHYAKRKRLEYEQKRNMESPIGKLRASLESLENELKEIQKKEHDTKLAAGQLQGLYGRVEC</sequence>
<protein>
    <submittedName>
        <fullName evidence="2">Uncharacterized protein</fullName>
    </submittedName>
</protein>
<dbReference type="Proteomes" id="UP000636800">
    <property type="component" value="Unassembled WGS sequence"/>
</dbReference>
<name>A0A835U3A1_VANPL</name>
<dbReference type="OrthoDB" id="21573at2759"/>
<keyword evidence="3" id="KW-1185">Reference proteome</keyword>
<gene>
    <name evidence="2" type="ORF">HPP92_028094</name>
</gene>
<evidence type="ECO:0000256" key="1">
    <source>
        <dbReference type="SAM" id="Coils"/>
    </source>
</evidence>
<evidence type="ECO:0000313" key="3">
    <source>
        <dbReference type="Proteomes" id="UP000636800"/>
    </source>
</evidence>